<keyword evidence="13" id="KW-1185">Reference proteome</keyword>
<feature type="region of interest" description="Disordered" evidence="10">
    <location>
        <begin position="798"/>
        <end position="862"/>
    </location>
</feature>
<dbReference type="SMART" id="SM00577">
    <property type="entry name" value="CPDc"/>
    <property type="match status" value="1"/>
</dbReference>
<feature type="compositionally biased region" description="Basic and acidic residues" evidence="10">
    <location>
        <begin position="431"/>
        <end position="441"/>
    </location>
</feature>
<dbReference type="InterPro" id="IPR001357">
    <property type="entry name" value="BRCT_dom"/>
</dbReference>
<comment type="function">
    <text evidence="9">This promotes the activity of RNA polymerase II.</text>
</comment>
<dbReference type="PANTHER" id="PTHR23081:SF36">
    <property type="entry name" value="RNA POLYMERASE II SUBUNIT A C-TERMINAL DOMAIN PHOSPHATASE"/>
    <property type="match status" value="1"/>
</dbReference>
<organism evidence="13 14">
    <name type="scientific">Drosophila suzukii</name>
    <name type="common">Spotted-wing drosophila fruit fly</name>
    <dbReference type="NCBI Taxonomy" id="28584"/>
    <lineage>
        <taxon>Eukaryota</taxon>
        <taxon>Metazoa</taxon>
        <taxon>Ecdysozoa</taxon>
        <taxon>Arthropoda</taxon>
        <taxon>Hexapoda</taxon>
        <taxon>Insecta</taxon>
        <taxon>Pterygota</taxon>
        <taxon>Neoptera</taxon>
        <taxon>Endopterygota</taxon>
        <taxon>Diptera</taxon>
        <taxon>Brachycera</taxon>
        <taxon>Muscomorpha</taxon>
        <taxon>Ephydroidea</taxon>
        <taxon>Drosophilidae</taxon>
        <taxon>Drosophila</taxon>
        <taxon>Sophophora</taxon>
    </lineage>
</organism>
<dbReference type="RefSeq" id="XP_016929457.1">
    <property type="nucleotide sequence ID" value="XM_017073968.4"/>
</dbReference>
<comment type="catalytic activity">
    <reaction evidence="8 9">
        <text>O-phospho-L-threonyl-[protein] + H2O = L-threonyl-[protein] + phosphate</text>
        <dbReference type="Rhea" id="RHEA:47004"/>
        <dbReference type="Rhea" id="RHEA-COMP:11060"/>
        <dbReference type="Rhea" id="RHEA-COMP:11605"/>
        <dbReference type="ChEBI" id="CHEBI:15377"/>
        <dbReference type="ChEBI" id="CHEBI:30013"/>
        <dbReference type="ChEBI" id="CHEBI:43474"/>
        <dbReference type="ChEBI" id="CHEBI:61977"/>
        <dbReference type="EC" id="3.1.3.16"/>
    </reaction>
</comment>
<evidence type="ECO:0000256" key="3">
    <source>
        <dbReference type="ARBA" id="ARBA00022801"/>
    </source>
</evidence>
<feature type="compositionally biased region" description="Acidic residues" evidence="10">
    <location>
        <begin position="402"/>
        <end position="414"/>
    </location>
</feature>
<dbReference type="FunFam" id="3.40.50.1000:FF:000040">
    <property type="entry name" value="RNA polymerase II subunit A C-terminal domain phosphatase"/>
    <property type="match status" value="1"/>
</dbReference>
<dbReference type="PROSITE" id="PS50172">
    <property type="entry name" value="BRCT"/>
    <property type="match status" value="1"/>
</dbReference>
<evidence type="ECO:0000259" key="11">
    <source>
        <dbReference type="PROSITE" id="PS50172"/>
    </source>
</evidence>
<comment type="subcellular location">
    <subcellularLocation>
        <location evidence="1 9">Nucleus</location>
    </subcellularLocation>
</comment>
<name>A0AB39Z6Z8_DROSZ</name>
<gene>
    <name evidence="14" type="primary">Fcp1</name>
</gene>
<feature type="compositionally biased region" description="Low complexity" evidence="10">
    <location>
        <begin position="703"/>
        <end position="715"/>
    </location>
</feature>
<dbReference type="Proteomes" id="UP001652628">
    <property type="component" value="Chromosome 2R"/>
</dbReference>
<evidence type="ECO:0000256" key="9">
    <source>
        <dbReference type="RuleBase" id="RU366066"/>
    </source>
</evidence>
<dbReference type="InterPro" id="IPR039189">
    <property type="entry name" value="Fcp1"/>
</dbReference>
<feature type="compositionally biased region" description="Basic and acidic residues" evidence="10">
    <location>
        <begin position="477"/>
        <end position="497"/>
    </location>
</feature>
<dbReference type="NCBIfam" id="TIGR02250">
    <property type="entry name" value="FCP1_euk"/>
    <property type="match status" value="1"/>
</dbReference>
<evidence type="ECO:0000259" key="12">
    <source>
        <dbReference type="PROSITE" id="PS50969"/>
    </source>
</evidence>
<dbReference type="AlphaFoldDB" id="A0AB39Z6Z8"/>
<accession>A0AB39Z6Z8</accession>
<dbReference type="InterPro" id="IPR036412">
    <property type="entry name" value="HAD-like_sf"/>
</dbReference>
<comment type="catalytic activity">
    <reaction evidence="7 9">
        <text>O-phospho-L-seryl-[protein] + H2O = L-seryl-[protein] + phosphate</text>
        <dbReference type="Rhea" id="RHEA:20629"/>
        <dbReference type="Rhea" id="RHEA-COMP:9863"/>
        <dbReference type="Rhea" id="RHEA-COMP:11604"/>
        <dbReference type="ChEBI" id="CHEBI:15377"/>
        <dbReference type="ChEBI" id="CHEBI:29999"/>
        <dbReference type="ChEBI" id="CHEBI:43474"/>
        <dbReference type="ChEBI" id="CHEBI:83421"/>
        <dbReference type="EC" id="3.1.3.16"/>
    </reaction>
</comment>
<evidence type="ECO:0000313" key="14">
    <source>
        <dbReference type="RefSeq" id="XP_016929457.1"/>
    </source>
</evidence>
<dbReference type="Pfam" id="PF00533">
    <property type="entry name" value="BRCT"/>
    <property type="match status" value="1"/>
</dbReference>
<evidence type="ECO:0000256" key="10">
    <source>
        <dbReference type="SAM" id="MobiDB-lite"/>
    </source>
</evidence>
<dbReference type="SMART" id="SM00292">
    <property type="entry name" value="BRCT"/>
    <property type="match status" value="1"/>
</dbReference>
<evidence type="ECO:0000313" key="13">
    <source>
        <dbReference type="Proteomes" id="UP001652628"/>
    </source>
</evidence>
<keyword evidence="4" id="KW-0904">Protein phosphatase</keyword>
<dbReference type="Gene3D" id="3.40.50.1000">
    <property type="entry name" value="HAD superfamily/HAD-like"/>
    <property type="match status" value="1"/>
</dbReference>
<dbReference type="InterPro" id="IPR036420">
    <property type="entry name" value="BRCT_dom_sf"/>
</dbReference>
<dbReference type="PROSITE" id="PS50969">
    <property type="entry name" value="FCP1"/>
    <property type="match status" value="1"/>
</dbReference>
<evidence type="ECO:0000256" key="8">
    <source>
        <dbReference type="ARBA" id="ARBA00048336"/>
    </source>
</evidence>
<keyword evidence="5 9" id="KW-0539">Nucleus</keyword>
<dbReference type="CTD" id="2221"/>
<evidence type="ECO:0000256" key="5">
    <source>
        <dbReference type="ARBA" id="ARBA00023242"/>
    </source>
</evidence>
<dbReference type="InterPro" id="IPR011947">
    <property type="entry name" value="FCP1_euk"/>
</dbReference>
<dbReference type="EC" id="3.1.3.16" evidence="2 9"/>
<evidence type="ECO:0000256" key="1">
    <source>
        <dbReference type="ARBA" id="ARBA00004123"/>
    </source>
</evidence>
<dbReference type="FunFam" id="1.10.287.10:FF:000026">
    <property type="entry name" value="SD01014p"/>
    <property type="match status" value="1"/>
</dbReference>
<feature type="region of interest" description="Disordered" evidence="10">
    <location>
        <begin position="1"/>
        <end position="40"/>
    </location>
</feature>
<proteinExistence type="predicted"/>
<feature type="compositionally biased region" description="Acidic residues" evidence="10">
    <location>
        <begin position="803"/>
        <end position="820"/>
    </location>
</feature>
<dbReference type="PANTHER" id="PTHR23081">
    <property type="entry name" value="RNA POLYMERASE II CTD PHOSPHATASE"/>
    <property type="match status" value="1"/>
</dbReference>
<evidence type="ECO:0000256" key="7">
    <source>
        <dbReference type="ARBA" id="ARBA00047761"/>
    </source>
</evidence>
<feature type="region of interest" description="Disordered" evidence="10">
    <location>
        <begin position="678"/>
        <end position="721"/>
    </location>
</feature>
<dbReference type="InterPro" id="IPR004274">
    <property type="entry name" value="FCP1_dom"/>
</dbReference>
<reference evidence="14" key="1">
    <citation type="submission" date="2025-08" db="UniProtKB">
        <authorList>
            <consortium name="RefSeq"/>
        </authorList>
    </citation>
    <scope>IDENTIFICATION</scope>
</reference>
<dbReference type="Pfam" id="PF03031">
    <property type="entry name" value="NIF"/>
    <property type="match status" value="1"/>
</dbReference>
<dbReference type="Gene3D" id="1.10.287.10">
    <property type="entry name" value="S15/NS1, RNA-binding"/>
    <property type="match status" value="1"/>
</dbReference>
<dbReference type="GO" id="GO:0005634">
    <property type="term" value="C:nucleus"/>
    <property type="evidence" value="ECO:0007669"/>
    <property type="project" value="UniProtKB-SubCell"/>
</dbReference>
<dbReference type="Gene3D" id="2.40.50.100">
    <property type="match status" value="1"/>
</dbReference>
<feature type="compositionally biased region" description="Basic and acidic residues" evidence="10">
    <location>
        <begin position="363"/>
        <end position="391"/>
    </location>
</feature>
<dbReference type="GeneID" id="108009534"/>
<feature type="domain" description="BRCT" evidence="11">
    <location>
        <begin position="580"/>
        <end position="673"/>
    </location>
</feature>
<evidence type="ECO:0000256" key="4">
    <source>
        <dbReference type="ARBA" id="ARBA00022912"/>
    </source>
</evidence>
<sequence length="874" mass="96736">MQNIADEEGATPSRAAGGVAKDGDDGGGGSRSGGGGNNTNNNASGIIVLRAALGENETSAVINKWRVREGQFVSAAQILFLYTPVGADGKPGGGSGKADSSIQKYKSQRAGVVKKRLRKDGELLSKGDAILVLSECIHTTVIKDMCADCGADLRQNENGQTSEASVPMVHTMPDLKVTQKLAQKLGHDDTRRLLADRKLVLLVDLDQTVIHTTNDTVPDNIKGIYHFQLYGPHSPWYHTRLRPGTAEFLERMSQLYELHICTFGARNYAHMIAQLLDPEGKFFSHRILSRDECFNATSKTDNLKALFPNGDSMVCIIDDREDVWNMASNLIQVKPYHFFQHTGDINAPPGLSKHELDGEGVDFKEITEKKEDKDKTESSSEVKPEDPDKGDNTVSSTSKDDEGNEESVDVFELESDAKDPEISDSSIPAEAPKEPPSDKLNGKTVSEEIMVIDDSSSGSPDAEKAASDGEDVVVIDDNSKESTKAEVVDVTPAEKNEVVPSSTTSPEEKSPTNDEDVATTSKSTPNLRVPLEGQKQIEIEDPDDYLLYLEVILRNIHKRFYAIYDETTEIPDLKVIVPKIRCEVLRGKNLVFSGLVPTQMKLEQSRAYFIAKSLGADVQPNIGKGITHLVAVNAGTYKVNAAKKEATIKVVNANWLWTCAERWEHVEEKLFPLDRKVRNKGRQPPAHCHSPEHVVNYSERSEISPSSSKQQEEQSGNFRETLNPLLVFTNADIESMNKDYETFFESDSSSDEGPVNFENPPMDKKLLKRKREDDNSNRAHDFFTRSEDVMIGAPNVIEFDISSNEEGDDNNEKEDDDDEMPSAKFRRGEDLPSDLEIGSDSNSEKDPEDEDDGEWNMMGAALEREFLGLEDFDI</sequence>
<feature type="region of interest" description="Disordered" evidence="10">
    <location>
        <begin position="363"/>
        <end position="527"/>
    </location>
</feature>
<dbReference type="SUPFAM" id="SSF52113">
    <property type="entry name" value="BRCT domain"/>
    <property type="match status" value="1"/>
</dbReference>
<feature type="domain" description="FCP1 homology" evidence="12">
    <location>
        <begin position="194"/>
        <end position="359"/>
    </location>
</feature>
<dbReference type="CDD" id="cd17729">
    <property type="entry name" value="BRCT_CTDP1"/>
    <property type="match status" value="1"/>
</dbReference>
<dbReference type="InterPro" id="IPR023214">
    <property type="entry name" value="HAD_sf"/>
</dbReference>
<dbReference type="SUPFAM" id="SSF51230">
    <property type="entry name" value="Single hybrid motif"/>
    <property type="match status" value="1"/>
</dbReference>
<evidence type="ECO:0000256" key="6">
    <source>
        <dbReference type="ARBA" id="ARBA00040602"/>
    </source>
</evidence>
<protein>
    <recommendedName>
        <fullName evidence="6 9">RNA polymerase II subunit A C-terminal domain phosphatase</fullName>
        <ecNumber evidence="2 9">3.1.3.16</ecNumber>
    </recommendedName>
</protein>
<dbReference type="Gene3D" id="3.40.50.10190">
    <property type="entry name" value="BRCT domain"/>
    <property type="match status" value="1"/>
</dbReference>
<dbReference type="FunFam" id="3.40.50.10190:FF:000007">
    <property type="entry name" value="RNA polymerase II subunit A C-terminal domain phosphatase"/>
    <property type="match status" value="1"/>
</dbReference>
<dbReference type="InterPro" id="IPR011053">
    <property type="entry name" value="Single_hybrid_motif"/>
</dbReference>
<dbReference type="GO" id="GO:0008420">
    <property type="term" value="F:RNA polymerase II CTD heptapeptide repeat phosphatase activity"/>
    <property type="evidence" value="ECO:0007669"/>
    <property type="project" value="UniProtKB-UniRule"/>
</dbReference>
<keyword evidence="3 9" id="KW-0378">Hydrolase</keyword>
<dbReference type="SUPFAM" id="SSF56784">
    <property type="entry name" value="HAD-like"/>
    <property type="match status" value="1"/>
</dbReference>
<feature type="compositionally biased region" description="Gly residues" evidence="10">
    <location>
        <begin position="26"/>
        <end position="37"/>
    </location>
</feature>
<dbReference type="CDD" id="cd07521">
    <property type="entry name" value="HAD_FCP1-like"/>
    <property type="match status" value="1"/>
</dbReference>
<evidence type="ECO:0000256" key="2">
    <source>
        <dbReference type="ARBA" id="ARBA00013081"/>
    </source>
</evidence>